<keyword evidence="1" id="KW-0732">Signal</keyword>
<dbReference type="AlphaFoldDB" id="B4J6C5"/>
<dbReference type="InParanoid" id="B4J6C5"/>
<evidence type="ECO:0000256" key="1">
    <source>
        <dbReference type="SAM" id="SignalP"/>
    </source>
</evidence>
<proteinExistence type="predicted"/>
<reference evidence="2 3" key="1">
    <citation type="journal article" date="2007" name="Nature">
        <title>Evolution of genes and genomes on the Drosophila phylogeny.</title>
        <authorList>
            <consortium name="Drosophila 12 Genomes Consortium"/>
            <person name="Clark A.G."/>
            <person name="Eisen M.B."/>
            <person name="Smith D.R."/>
            <person name="Bergman C.M."/>
            <person name="Oliver B."/>
            <person name="Markow T.A."/>
            <person name="Kaufman T.C."/>
            <person name="Kellis M."/>
            <person name="Gelbart W."/>
            <person name="Iyer V.N."/>
            <person name="Pollard D.A."/>
            <person name="Sackton T.B."/>
            <person name="Larracuente A.M."/>
            <person name="Singh N.D."/>
            <person name="Abad J.P."/>
            <person name="Abt D.N."/>
            <person name="Adryan B."/>
            <person name="Aguade M."/>
            <person name="Akashi H."/>
            <person name="Anderson W.W."/>
            <person name="Aquadro C.F."/>
            <person name="Ardell D.H."/>
            <person name="Arguello R."/>
            <person name="Artieri C.G."/>
            <person name="Barbash D.A."/>
            <person name="Barker D."/>
            <person name="Barsanti P."/>
            <person name="Batterham P."/>
            <person name="Batzoglou S."/>
            <person name="Begun D."/>
            <person name="Bhutkar A."/>
            <person name="Blanco E."/>
            <person name="Bosak S.A."/>
            <person name="Bradley R.K."/>
            <person name="Brand A.D."/>
            <person name="Brent M.R."/>
            <person name="Brooks A.N."/>
            <person name="Brown R.H."/>
            <person name="Butlin R.K."/>
            <person name="Caggese C."/>
            <person name="Calvi B.R."/>
            <person name="Bernardo de Carvalho A."/>
            <person name="Caspi A."/>
            <person name="Castrezana S."/>
            <person name="Celniker S.E."/>
            <person name="Chang J.L."/>
            <person name="Chapple C."/>
            <person name="Chatterji S."/>
            <person name="Chinwalla A."/>
            <person name="Civetta A."/>
            <person name="Clifton S.W."/>
            <person name="Comeron J.M."/>
            <person name="Costello J.C."/>
            <person name="Coyne J.A."/>
            <person name="Daub J."/>
            <person name="David R.G."/>
            <person name="Delcher A.L."/>
            <person name="Delehaunty K."/>
            <person name="Do C.B."/>
            <person name="Ebling H."/>
            <person name="Edwards K."/>
            <person name="Eickbush T."/>
            <person name="Evans J.D."/>
            <person name="Filipski A."/>
            <person name="Findeiss S."/>
            <person name="Freyhult E."/>
            <person name="Fulton L."/>
            <person name="Fulton R."/>
            <person name="Garcia A.C."/>
            <person name="Gardiner A."/>
            <person name="Garfield D.A."/>
            <person name="Garvin B.E."/>
            <person name="Gibson G."/>
            <person name="Gilbert D."/>
            <person name="Gnerre S."/>
            <person name="Godfrey J."/>
            <person name="Good R."/>
            <person name="Gotea V."/>
            <person name="Gravely B."/>
            <person name="Greenberg A.J."/>
            <person name="Griffiths-Jones S."/>
            <person name="Gross S."/>
            <person name="Guigo R."/>
            <person name="Gustafson E.A."/>
            <person name="Haerty W."/>
            <person name="Hahn M.W."/>
            <person name="Halligan D.L."/>
            <person name="Halpern A.L."/>
            <person name="Halter G.M."/>
            <person name="Han M.V."/>
            <person name="Heger A."/>
            <person name="Hillier L."/>
            <person name="Hinrichs A.S."/>
            <person name="Holmes I."/>
            <person name="Hoskins R.A."/>
            <person name="Hubisz M.J."/>
            <person name="Hultmark D."/>
            <person name="Huntley M.A."/>
            <person name="Jaffe D.B."/>
            <person name="Jagadeeshan S."/>
            <person name="Jeck W.R."/>
            <person name="Johnson J."/>
            <person name="Jones C.D."/>
            <person name="Jordan W.C."/>
            <person name="Karpen G.H."/>
            <person name="Kataoka E."/>
            <person name="Keightley P.D."/>
            <person name="Kheradpour P."/>
            <person name="Kirkness E.F."/>
            <person name="Koerich L.B."/>
            <person name="Kristiansen K."/>
            <person name="Kudrna D."/>
            <person name="Kulathinal R.J."/>
            <person name="Kumar S."/>
            <person name="Kwok R."/>
            <person name="Lander E."/>
            <person name="Langley C.H."/>
            <person name="Lapoint R."/>
            <person name="Lazzaro B.P."/>
            <person name="Lee S.J."/>
            <person name="Levesque L."/>
            <person name="Li R."/>
            <person name="Lin C.F."/>
            <person name="Lin M.F."/>
            <person name="Lindblad-Toh K."/>
            <person name="Llopart A."/>
            <person name="Long M."/>
            <person name="Low L."/>
            <person name="Lozovsky E."/>
            <person name="Lu J."/>
            <person name="Luo M."/>
            <person name="Machado C.A."/>
            <person name="Makalowski W."/>
            <person name="Marzo M."/>
            <person name="Matsuda M."/>
            <person name="Matzkin L."/>
            <person name="McAllister B."/>
            <person name="McBride C.S."/>
            <person name="McKernan B."/>
            <person name="McKernan K."/>
            <person name="Mendez-Lago M."/>
            <person name="Minx P."/>
            <person name="Mollenhauer M.U."/>
            <person name="Montooth K."/>
            <person name="Mount S.M."/>
            <person name="Mu X."/>
            <person name="Myers E."/>
            <person name="Negre B."/>
            <person name="Newfeld S."/>
            <person name="Nielsen R."/>
            <person name="Noor M.A."/>
            <person name="O'Grady P."/>
            <person name="Pachter L."/>
            <person name="Papaceit M."/>
            <person name="Parisi M.J."/>
            <person name="Parisi M."/>
            <person name="Parts L."/>
            <person name="Pedersen J.S."/>
            <person name="Pesole G."/>
            <person name="Phillippy A.M."/>
            <person name="Ponting C.P."/>
            <person name="Pop M."/>
            <person name="Porcelli D."/>
            <person name="Powell J.R."/>
            <person name="Prohaska S."/>
            <person name="Pruitt K."/>
            <person name="Puig M."/>
            <person name="Quesneville H."/>
            <person name="Ram K.R."/>
            <person name="Rand D."/>
            <person name="Rasmussen M.D."/>
            <person name="Reed L.K."/>
            <person name="Reenan R."/>
            <person name="Reily A."/>
            <person name="Remington K.A."/>
            <person name="Rieger T.T."/>
            <person name="Ritchie M.G."/>
            <person name="Robin C."/>
            <person name="Rogers Y.H."/>
            <person name="Rohde C."/>
            <person name="Rozas J."/>
            <person name="Rubenfield M.J."/>
            <person name="Ruiz A."/>
            <person name="Russo S."/>
            <person name="Salzberg S.L."/>
            <person name="Sanchez-Gracia A."/>
            <person name="Saranga D.J."/>
            <person name="Sato H."/>
            <person name="Schaeffer S.W."/>
            <person name="Schatz M.C."/>
            <person name="Schlenke T."/>
            <person name="Schwartz R."/>
            <person name="Segarra C."/>
            <person name="Singh R.S."/>
            <person name="Sirot L."/>
            <person name="Sirota M."/>
            <person name="Sisneros N.B."/>
            <person name="Smith C.D."/>
            <person name="Smith T.F."/>
            <person name="Spieth J."/>
            <person name="Stage D.E."/>
            <person name="Stark A."/>
            <person name="Stephan W."/>
            <person name="Strausberg R.L."/>
            <person name="Strempel S."/>
            <person name="Sturgill D."/>
            <person name="Sutton G."/>
            <person name="Sutton G.G."/>
            <person name="Tao W."/>
            <person name="Teichmann S."/>
            <person name="Tobari Y.N."/>
            <person name="Tomimura Y."/>
            <person name="Tsolas J.M."/>
            <person name="Valente V.L."/>
            <person name="Venter E."/>
            <person name="Venter J.C."/>
            <person name="Vicario S."/>
            <person name="Vieira F.G."/>
            <person name="Vilella A.J."/>
            <person name="Villasante A."/>
            <person name="Walenz B."/>
            <person name="Wang J."/>
            <person name="Wasserman M."/>
            <person name="Watts T."/>
            <person name="Wilson D."/>
            <person name="Wilson R.K."/>
            <person name="Wing R.A."/>
            <person name="Wolfner M.F."/>
            <person name="Wong A."/>
            <person name="Wong G.K."/>
            <person name="Wu C.I."/>
            <person name="Wu G."/>
            <person name="Yamamoto D."/>
            <person name="Yang H.P."/>
            <person name="Yang S.P."/>
            <person name="Yorke J.A."/>
            <person name="Yoshida K."/>
            <person name="Zdobnov E."/>
            <person name="Zhang P."/>
            <person name="Zhang Y."/>
            <person name="Zimin A.V."/>
            <person name="Baldwin J."/>
            <person name="Abdouelleil A."/>
            <person name="Abdulkadir J."/>
            <person name="Abebe A."/>
            <person name="Abera B."/>
            <person name="Abreu J."/>
            <person name="Acer S.C."/>
            <person name="Aftuck L."/>
            <person name="Alexander A."/>
            <person name="An P."/>
            <person name="Anderson E."/>
            <person name="Anderson S."/>
            <person name="Arachi H."/>
            <person name="Azer M."/>
            <person name="Bachantsang P."/>
            <person name="Barry A."/>
            <person name="Bayul T."/>
            <person name="Berlin A."/>
            <person name="Bessette D."/>
            <person name="Bloom T."/>
            <person name="Blye J."/>
            <person name="Boguslavskiy L."/>
            <person name="Bonnet C."/>
            <person name="Boukhgalter B."/>
            <person name="Bourzgui I."/>
            <person name="Brown A."/>
            <person name="Cahill P."/>
            <person name="Channer S."/>
            <person name="Cheshatsang Y."/>
            <person name="Chuda L."/>
            <person name="Citroen M."/>
            <person name="Collymore A."/>
            <person name="Cooke P."/>
            <person name="Costello M."/>
            <person name="D'Aco K."/>
            <person name="Daza R."/>
            <person name="De Haan G."/>
            <person name="DeGray S."/>
            <person name="DeMaso C."/>
            <person name="Dhargay N."/>
            <person name="Dooley K."/>
            <person name="Dooley E."/>
            <person name="Doricent M."/>
            <person name="Dorje P."/>
            <person name="Dorjee K."/>
            <person name="Dupes A."/>
            <person name="Elong R."/>
            <person name="Falk J."/>
            <person name="Farina A."/>
            <person name="Faro S."/>
            <person name="Ferguson D."/>
            <person name="Fisher S."/>
            <person name="Foley C.D."/>
            <person name="Franke A."/>
            <person name="Friedrich D."/>
            <person name="Gadbois L."/>
            <person name="Gearin G."/>
            <person name="Gearin C.R."/>
            <person name="Giannoukos G."/>
            <person name="Goode T."/>
            <person name="Graham J."/>
            <person name="Grandbois E."/>
            <person name="Grewal S."/>
            <person name="Gyaltsen K."/>
            <person name="Hafez N."/>
            <person name="Hagos B."/>
            <person name="Hall J."/>
            <person name="Henson C."/>
            <person name="Hollinger A."/>
            <person name="Honan T."/>
            <person name="Huard M.D."/>
            <person name="Hughes L."/>
            <person name="Hurhula B."/>
            <person name="Husby M.E."/>
            <person name="Kamat A."/>
            <person name="Kanga B."/>
            <person name="Kashin S."/>
            <person name="Khazanovich D."/>
            <person name="Kisner P."/>
            <person name="Lance K."/>
            <person name="Lara M."/>
            <person name="Lee W."/>
            <person name="Lennon N."/>
            <person name="Letendre F."/>
            <person name="LeVine R."/>
            <person name="Lipovsky A."/>
            <person name="Liu X."/>
            <person name="Liu J."/>
            <person name="Liu S."/>
            <person name="Lokyitsang T."/>
            <person name="Lokyitsang Y."/>
            <person name="Lubonja R."/>
            <person name="Lui A."/>
            <person name="MacDonald P."/>
            <person name="Magnisalis V."/>
            <person name="Maru K."/>
            <person name="Matthews C."/>
            <person name="McCusker W."/>
            <person name="McDonough S."/>
            <person name="Mehta T."/>
            <person name="Meldrim J."/>
            <person name="Meneus L."/>
            <person name="Mihai O."/>
            <person name="Mihalev A."/>
            <person name="Mihova T."/>
            <person name="Mittelman R."/>
            <person name="Mlenga V."/>
            <person name="Montmayeur A."/>
            <person name="Mulrain L."/>
            <person name="Navidi A."/>
            <person name="Naylor J."/>
            <person name="Negash T."/>
            <person name="Nguyen T."/>
            <person name="Nguyen N."/>
            <person name="Nicol R."/>
            <person name="Norbu C."/>
            <person name="Norbu N."/>
            <person name="Novod N."/>
            <person name="O'Neill B."/>
            <person name="Osman S."/>
            <person name="Markiewicz E."/>
            <person name="Oyono O.L."/>
            <person name="Patti C."/>
            <person name="Phunkhang P."/>
            <person name="Pierre F."/>
            <person name="Priest M."/>
            <person name="Raghuraman S."/>
            <person name="Rege F."/>
            <person name="Reyes R."/>
            <person name="Rise C."/>
            <person name="Rogov P."/>
            <person name="Ross K."/>
            <person name="Ryan E."/>
            <person name="Settipalli S."/>
            <person name="Shea T."/>
            <person name="Sherpa N."/>
            <person name="Shi L."/>
            <person name="Shih D."/>
            <person name="Sparrow T."/>
            <person name="Spaulding J."/>
            <person name="Stalker J."/>
            <person name="Stange-Thomann N."/>
            <person name="Stavropoulos S."/>
            <person name="Stone C."/>
            <person name="Strader C."/>
            <person name="Tesfaye S."/>
            <person name="Thomson T."/>
            <person name="Thoulutsang Y."/>
            <person name="Thoulutsang D."/>
            <person name="Topham K."/>
            <person name="Topping I."/>
            <person name="Tsamla T."/>
            <person name="Vassiliev H."/>
            <person name="Vo A."/>
            <person name="Wangchuk T."/>
            <person name="Wangdi T."/>
            <person name="Weiand M."/>
            <person name="Wilkinson J."/>
            <person name="Wilson A."/>
            <person name="Yadav S."/>
            <person name="Young G."/>
            <person name="Yu Q."/>
            <person name="Zembek L."/>
            <person name="Zhong D."/>
            <person name="Zimmer A."/>
            <person name="Zwirko Z."/>
            <person name="Jaffe D.B."/>
            <person name="Alvarez P."/>
            <person name="Brockman W."/>
            <person name="Butler J."/>
            <person name="Chin C."/>
            <person name="Gnerre S."/>
            <person name="Grabherr M."/>
            <person name="Kleber M."/>
            <person name="Mauceli E."/>
            <person name="MacCallum I."/>
        </authorList>
    </citation>
    <scope>NUCLEOTIDE SEQUENCE [LARGE SCALE GENOMIC DNA]</scope>
    <source>
        <strain evidence="3">Tucson 15287-2541.00</strain>
    </source>
</reference>
<accession>B4J6C5</accession>
<evidence type="ECO:0000313" key="3">
    <source>
        <dbReference type="Proteomes" id="UP000001070"/>
    </source>
</evidence>
<feature type="signal peptide" evidence="1">
    <location>
        <begin position="1"/>
        <end position="21"/>
    </location>
</feature>
<dbReference type="OMA" id="WREETVQ"/>
<protein>
    <submittedName>
        <fullName evidence="2">GH20763</fullName>
    </submittedName>
</protein>
<dbReference type="Proteomes" id="UP000001070">
    <property type="component" value="Unassembled WGS sequence"/>
</dbReference>
<dbReference type="OrthoDB" id="7845637at2759"/>
<name>B4J6C5_DROGR</name>
<sequence length="123" mass="13558">MLKPWILVLFANFVLVTPATLVPRINNANGFQLEPGNNQYIISIRPPDKKSLREEIVKEIAPGILEVKGVLIQQFEKGKLVVIYEAGPNGYVAKYKFAETKTDKGGPIYVVELSPAFLKSSAG</sequence>
<dbReference type="EMBL" id="CH916367">
    <property type="protein sequence ID" value="EDW00898.1"/>
    <property type="molecule type" value="Genomic_DNA"/>
</dbReference>
<evidence type="ECO:0000313" key="2">
    <source>
        <dbReference type="EMBL" id="EDW00898.1"/>
    </source>
</evidence>
<keyword evidence="3" id="KW-1185">Reference proteome</keyword>
<feature type="chain" id="PRO_5002811519" evidence="1">
    <location>
        <begin position="22"/>
        <end position="123"/>
    </location>
</feature>
<gene>
    <name evidence="2" type="primary">Dgri\GH20763</name>
    <name evidence="2" type="ORF">Dgri_GH20763</name>
</gene>
<dbReference type="eggNOG" id="ENOG502TAZF">
    <property type="taxonomic scope" value="Eukaryota"/>
</dbReference>
<dbReference type="HOGENOM" id="CLU_1994977_0_0_1"/>
<organism evidence="3">
    <name type="scientific">Drosophila grimshawi</name>
    <name type="common">Hawaiian fruit fly</name>
    <name type="synonym">Idiomyia grimshawi</name>
    <dbReference type="NCBI Taxonomy" id="7222"/>
    <lineage>
        <taxon>Eukaryota</taxon>
        <taxon>Metazoa</taxon>
        <taxon>Ecdysozoa</taxon>
        <taxon>Arthropoda</taxon>
        <taxon>Hexapoda</taxon>
        <taxon>Insecta</taxon>
        <taxon>Pterygota</taxon>
        <taxon>Neoptera</taxon>
        <taxon>Endopterygota</taxon>
        <taxon>Diptera</taxon>
        <taxon>Brachycera</taxon>
        <taxon>Muscomorpha</taxon>
        <taxon>Ephydroidea</taxon>
        <taxon>Drosophilidae</taxon>
        <taxon>Drosophila</taxon>
        <taxon>Hawaiian Drosophila</taxon>
    </lineage>
</organism>
<dbReference type="PhylomeDB" id="B4J6C5"/>